<reference evidence="2" key="2">
    <citation type="submission" date="2022-06" db="EMBL/GenBank/DDBJ databases">
        <title>Draft genome sequence of Burkholderia glumae strain GR20004 isolated from rice panicle showing bacterial panicle blight.</title>
        <authorList>
            <person name="Choi S.Y."/>
            <person name="Lee Y.H."/>
        </authorList>
    </citation>
    <scope>NUCLEOTIDE SEQUENCE</scope>
    <source>
        <strain evidence="2">GR20004</strain>
    </source>
</reference>
<proteinExistence type="predicted"/>
<evidence type="ECO:0000313" key="2">
    <source>
        <dbReference type="EMBL" id="USS42289.1"/>
    </source>
</evidence>
<evidence type="ECO:0008006" key="5">
    <source>
        <dbReference type="Google" id="ProtNLM"/>
    </source>
</evidence>
<dbReference type="PROSITE" id="PS51257">
    <property type="entry name" value="PROKAR_LIPOPROTEIN"/>
    <property type="match status" value="1"/>
</dbReference>
<dbReference type="RefSeq" id="WP_017433031.1">
    <property type="nucleotide sequence ID" value="NZ_CP021075.1"/>
</dbReference>
<accession>A0AAP9XVY4</accession>
<dbReference type="GeneID" id="45694297"/>
<protein>
    <recommendedName>
        <fullName evidence="5">Lipoprotein</fullName>
    </recommendedName>
</protein>
<reference evidence="1 3" key="1">
    <citation type="submission" date="2020-12" db="EMBL/GenBank/DDBJ databases">
        <title>FDA dAtabase for Regulatory Grade micrObial Sequences (FDA-ARGOS): Supporting development and validation of Infectious Disease Dx tests.</title>
        <authorList>
            <person name="Minogue T."/>
            <person name="Wolcott M."/>
            <person name="Wasieloski L."/>
            <person name="Aguilar W."/>
            <person name="Moore D."/>
            <person name="Jaissle J."/>
            <person name="Tallon L."/>
            <person name="Sadzewicz L."/>
            <person name="Zhao X."/>
            <person name="Boylan J."/>
            <person name="Ott S."/>
            <person name="Bowen H."/>
            <person name="Vavikolanu K."/>
            <person name="Mehta A."/>
            <person name="Aluvathingal J."/>
            <person name="Nadendla S."/>
            <person name="Yan Y."/>
            <person name="Sichtig H."/>
        </authorList>
    </citation>
    <scope>NUCLEOTIDE SEQUENCE [LARGE SCALE GENOMIC DNA]</scope>
    <source>
        <strain evidence="1 3">FDAARGOS_949</strain>
    </source>
</reference>
<dbReference type="AlphaFoldDB" id="A0AAP9XVY4"/>
<dbReference type="EMBL" id="CP099583">
    <property type="protein sequence ID" value="USS42289.1"/>
    <property type="molecule type" value="Genomic_DNA"/>
</dbReference>
<evidence type="ECO:0000313" key="3">
    <source>
        <dbReference type="Proteomes" id="UP000594892"/>
    </source>
</evidence>
<evidence type="ECO:0000313" key="4">
    <source>
        <dbReference type="Proteomes" id="UP001056386"/>
    </source>
</evidence>
<dbReference type="EMBL" id="CP065600">
    <property type="protein sequence ID" value="QPQ89578.1"/>
    <property type="molecule type" value="Genomic_DNA"/>
</dbReference>
<gene>
    <name evidence="1" type="ORF">I6H06_08030</name>
    <name evidence="2" type="ORF">NFI99_08660</name>
</gene>
<name>A0AAP9XVY4_BURGL</name>
<organism evidence="1 3">
    <name type="scientific">Burkholderia glumae</name>
    <name type="common">Pseudomonas glumae</name>
    <dbReference type="NCBI Taxonomy" id="337"/>
    <lineage>
        <taxon>Bacteria</taxon>
        <taxon>Pseudomonadati</taxon>
        <taxon>Pseudomonadota</taxon>
        <taxon>Betaproteobacteria</taxon>
        <taxon>Burkholderiales</taxon>
        <taxon>Burkholderiaceae</taxon>
        <taxon>Burkholderia</taxon>
    </lineage>
</organism>
<sequence length="146" mass="15907">MKRHALFCFVLCCATGGGCSPIAYDVRADQQLETLTRDIDSRMIAWRIQAEDGAGAIAYDAGFYAAIEAELAELRIRIGAAPGRSNQDIATTLASLGDQIDRLRRLHRRQNTLDAPLLAAELQLLNAQLATLTTYQLALKHGAPAR</sequence>
<dbReference type="Proteomes" id="UP000594892">
    <property type="component" value="Chromosome 1"/>
</dbReference>
<evidence type="ECO:0000313" key="1">
    <source>
        <dbReference type="EMBL" id="QPQ89578.1"/>
    </source>
</evidence>
<keyword evidence="4" id="KW-1185">Reference proteome</keyword>
<dbReference type="Proteomes" id="UP001056386">
    <property type="component" value="Chromosome 2"/>
</dbReference>